<organism evidence="2">
    <name type="scientific">Fervidicoccus fontis</name>
    <dbReference type="NCBI Taxonomy" id="683846"/>
    <lineage>
        <taxon>Archaea</taxon>
        <taxon>Thermoproteota</taxon>
        <taxon>Thermoprotei</taxon>
        <taxon>Fervidicoccales</taxon>
        <taxon>Fervidicoccaceae</taxon>
        <taxon>Fervidicoccus</taxon>
    </lineage>
</organism>
<accession>A0A7C2URC9</accession>
<feature type="transmembrane region" description="Helical" evidence="1">
    <location>
        <begin position="43"/>
        <end position="65"/>
    </location>
</feature>
<evidence type="ECO:0000256" key="1">
    <source>
        <dbReference type="SAM" id="Phobius"/>
    </source>
</evidence>
<gene>
    <name evidence="2" type="ORF">ENO36_04665</name>
</gene>
<dbReference type="EMBL" id="DSFE01000097">
    <property type="protein sequence ID" value="HEU98125.1"/>
    <property type="molecule type" value="Genomic_DNA"/>
</dbReference>
<feature type="transmembrane region" description="Helical" evidence="1">
    <location>
        <begin position="12"/>
        <end position="31"/>
    </location>
</feature>
<keyword evidence="1" id="KW-1133">Transmembrane helix</keyword>
<keyword evidence="1" id="KW-0812">Transmembrane</keyword>
<evidence type="ECO:0000313" key="2">
    <source>
        <dbReference type="EMBL" id="HEU98125.1"/>
    </source>
</evidence>
<sequence length="69" mass="7087">MPPELGARGLALLMIISTCGVAVSVWLIIASSYAEGLLKVAEALAGMLGGIISMHVLVAAIFTAFNERG</sequence>
<reference evidence="2" key="1">
    <citation type="journal article" date="2020" name="mSystems">
        <title>Genome- and Community-Level Interaction Insights into Carbon Utilization and Element Cycling Functions of Hydrothermarchaeota in Hydrothermal Sediment.</title>
        <authorList>
            <person name="Zhou Z."/>
            <person name="Liu Y."/>
            <person name="Xu W."/>
            <person name="Pan J."/>
            <person name="Luo Z.H."/>
            <person name="Li M."/>
        </authorList>
    </citation>
    <scope>NUCLEOTIDE SEQUENCE [LARGE SCALE GENOMIC DNA]</scope>
    <source>
        <strain evidence="2">SpSt-1259</strain>
    </source>
</reference>
<comment type="caution">
    <text evidence="2">The sequence shown here is derived from an EMBL/GenBank/DDBJ whole genome shotgun (WGS) entry which is preliminary data.</text>
</comment>
<keyword evidence="1" id="KW-0472">Membrane</keyword>
<protein>
    <submittedName>
        <fullName evidence="2">Uncharacterized protein</fullName>
    </submittedName>
</protein>
<proteinExistence type="predicted"/>
<name>A0A7C2URC9_9CREN</name>
<dbReference type="Proteomes" id="UP000885664">
    <property type="component" value="Unassembled WGS sequence"/>
</dbReference>
<dbReference type="AlphaFoldDB" id="A0A7C2URC9"/>